<organism evidence="1 2">
    <name type="scientific">Henriciella algicola</name>
    <dbReference type="NCBI Taxonomy" id="1608422"/>
    <lineage>
        <taxon>Bacteria</taxon>
        <taxon>Pseudomonadati</taxon>
        <taxon>Pseudomonadota</taxon>
        <taxon>Alphaproteobacteria</taxon>
        <taxon>Hyphomonadales</taxon>
        <taxon>Hyphomonadaceae</taxon>
        <taxon>Henriciella</taxon>
    </lineage>
</organism>
<dbReference type="RefSeq" id="WP_119453161.1">
    <property type="nucleotide sequence ID" value="NZ_QWGA01000003.1"/>
</dbReference>
<comment type="caution">
    <text evidence="1">The sequence shown here is derived from an EMBL/GenBank/DDBJ whole genome shotgun (WGS) entry which is preliminary data.</text>
</comment>
<dbReference type="EMBL" id="QWGA01000003">
    <property type="protein sequence ID" value="RIJ31668.1"/>
    <property type="molecule type" value="Genomic_DNA"/>
</dbReference>
<reference evidence="1 2" key="1">
    <citation type="submission" date="2018-08" db="EMBL/GenBank/DDBJ databases">
        <title>Henriciella mobilis sp. nov., isolated from seawater.</title>
        <authorList>
            <person name="Cheng H."/>
            <person name="Wu Y.-H."/>
            <person name="Xu X.-W."/>
            <person name="Guo L.-L."/>
        </authorList>
    </citation>
    <scope>NUCLEOTIDE SEQUENCE [LARGE SCALE GENOMIC DNA]</scope>
    <source>
        <strain evidence="1 2">CCUG67844</strain>
    </source>
</reference>
<sequence>MSYTLGFVLAVPAANEEAYRQHAADAFPIFKDTGIIRMVEAWEDDVPDGDLTDMRKAVNAEEGEKIVFSWIEYPSKEIADAADEKMHNDPRMAEMGGTMPFDGKRMIYAGFETLSDVGSADGTGYISGMVAPAPANGKESYAGFARSMAAIFHEYGATRIFDGWGVDVPPGEVTDFQRAVQAKNDENIAFGWIEWPSKEACDSGWERMMSDERMQNNEMPFDVKRMIFGNFRPIVDLS</sequence>
<protein>
    <submittedName>
        <fullName evidence="1">DUF1428 domain-containing protein</fullName>
    </submittedName>
</protein>
<gene>
    <name evidence="1" type="ORF">D1222_05345</name>
</gene>
<dbReference type="AlphaFoldDB" id="A0A399RK75"/>
<dbReference type="Proteomes" id="UP000265845">
    <property type="component" value="Unassembled WGS sequence"/>
</dbReference>
<evidence type="ECO:0000313" key="2">
    <source>
        <dbReference type="Proteomes" id="UP000265845"/>
    </source>
</evidence>
<dbReference type="InterPro" id="IPR011008">
    <property type="entry name" value="Dimeric_a/b-barrel"/>
</dbReference>
<dbReference type="Gene3D" id="3.30.70.100">
    <property type="match status" value="2"/>
</dbReference>
<dbReference type="Pfam" id="PF07237">
    <property type="entry name" value="DUF1428"/>
    <property type="match status" value="2"/>
</dbReference>
<evidence type="ECO:0000313" key="1">
    <source>
        <dbReference type="EMBL" id="RIJ31668.1"/>
    </source>
</evidence>
<accession>A0A399RK75</accession>
<dbReference type="InterPro" id="IPR009874">
    <property type="entry name" value="DUF1428"/>
</dbReference>
<proteinExistence type="predicted"/>
<dbReference type="OrthoDB" id="9792392at2"/>
<name>A0A399RK75_9PROT</name>
<dbReference type="SUPFAM" id="SSF54909">
    <property type="entry name" value="Dimeric alpha+beta barrel"/>
    <property type="match status" value="2"/>
</dbReference>
<keyword evidence="2" id="KW-1185">Reference proteome</keyword>